<dbReference type="CDD" id="cd02440">
    <property type="entry name" value="AdoMet_MTases"/>
    <property type="match status" value="1"/>
</dbReference>
<evidence type="ECO:0000313" key="6">
    <source>
        <dbReference type="EMBL" id="PSC74727.1"/>
    </source>
</evidence>
<protein>
    <submittedName>
        <fullName evidence="6">SAM-dependent methyltransferase</fullName>
    </submittedName>
</protein>
<evidence type="ECO:0000259" key="5">
    <source>
        <dbReference type="Pfam" id="PF08241"/>
    </source>
</evidence>
<feature type="region of interest" description="Disordered" evidence="4">
    <location>
        <begin position="501"/>
        <end position="522"/>
    </location>
</feature>
<feature type="compositionally biased region" description="Low complexity" evidence="4">
    <location>
        <begin position="135"/>
        <end position="145"/>
    </location>
</feature>
<dbReference type="STRING" id="554055.A0A2P6VKY9"/>
<feature type="compositionally biased region" description="Low complexity" evidence="4">
    <location>
        <begin position="310"/>
        <end position="320"/>
    </location>
</feature>
<proteinExistence type="inferred from homology"/>
<dbReference type="Proteomes" id="UP000239649">
    <property type="component" value="Unassembled WGS sequence"/>
</dbReference>
<feature type="compositionally biased region" description="Low complexity" evidence="4">
    <location>
        <begin position="508"/>
        <end position="522"/>
    </location>
</feature>
<name>A0A2P6VKY9_9CHLO</name>
<evidence type="ECO:0000313" key="7">
    <source>
        <dbReference type="Proteomes" id="UP000239649"/>
    </source>
</evidence>
<dbReference type="Pfam" id="PF08241">
    <property type="entry name" value="Methyltransf_11"/>
    <property type="match status" value="1"/>
</dbReference>
<evidence type="ECO:0000256" key="2">
    <source>
        <dbReference type="ARBA" id="ARBA00022603"/>
    </source>
</evidence>
<keyword evidence="7" id="KW-1185">Reference proteome</keyword>
<dbReference type="GO" id="GO:0032259">
    <property type="term" value="P:methylation"/>
    <property type="evidence" value="ECO:0007669"/>
    <property type="project" value="UniProtKB-KW"/>
</dbReference>
<dbReference type="EMBL" id="LHPF02000004">
    <property type="protein sequence ID" value="PSC74727.1"/>
    <property type="molecule type" value="Genomic_DNA"/>
</dbReference>
<feature type="domain" description="Methyltransferase type 11" evidence="5">
    <location>
        <begin position="920"/>
        <end position="1009"/>
    </location>
</feature>
<feature type="region of interest" description="Disordered" evidence="4">
    <location>
        <begin position="536"/>
        <end position="571"/>
    </location>
</feature>
<keyword evidence="2 6" id="KW-0489">Methyltransferase</keyword>
<evidence type="ECO:0000256" key="1">
    <source>
        <dbReference type="ARBA" id="ARBA00008361"/>
    </source>
</evidence>
<sequence>MADRQRLVASMQHQLQRLGQAADRAAQLAGRVEQAAYAKANNVQEYHNFLNTSLKKAQASVQGQQQQPGSAVHQQQAQAVMPAPAQQQYMMQQPAQPQQQYMQQAQAVNQQVQHVQQQHYVQQPPAQYGRPQPVPQQQYMQAPAQQQYVQQHHQQAQQQYVQQQVQQQFMQQPQQPQQQYVLQQQAQPAYVQPQVAQQFAQQQLPQLQYLQQQPRQQQVVQMQPAQPAQQAQYAQQVAAPQQQYVQQQQHMPQQPQQQFLPAAQQAHAAIPPRDVTPAEFSRLPSFKDPAFGEFAAELFPNTAQPPAVKQQQQQQQQQQQGVPRFPPPATHGQPSVAESSAPARGTSPGVATSQPRPAGRAGLQHEPAALDDFLRLHAAFNAPATKAATLKDCERLLRCYEAQGKSNPALVERMQQRVHRHNMIFRLLAVDQPHLRVSITDQLLKFAKAFLRELGAFKEMRKKQMLAASAAGGPSAAAPAQGGGGAPGGFLAMLESGEADKLPSPFTAASQAPGAAPGGAALQGAAPALKPAWQLQQAAQQAGQQQRSEQSAAAAAIMGATGPPAEAARQQALARQRQLAEAQAEQQRRREAAAALPADGQQRLLAVAQQPRAPADVAAVQAGFQRLHKVLAATEQRLVGPQALAASTPPLPPEVQRLVARDRAALEEAAAAAGGGSGAAVLTVAAGDGRVPDGPTGGSDAAEGPAAKRQRSASPEVVPPAGGQQPRQQSELERQLAAECDEVATAVDGALQLHVARDSSNPGCAMVTCLPRAPHAAVTPGSTGGAGGRGVAGVAAKQEWQLLLLRVPEEYPAHPPTAVFPRTGHGGASEALVAAAERHQQLLDATRSRFGAALAAAAGECPPRLLRIGRAWLEATQHVAAAAGGASEAVLYAQYRPDYPPALYDAVLQCAALPRRTLAVDVGTGSGQVAAALAGHFDRVLASDATQKQLDHAVRRHNITYFRAPAERLERVASGTVDLLTAAQGLHWFDAPAFYAEARRVLQPGGTLAVWGYGLPFFCNPPGRTHAPAALAALRRALQEMHTATLGAHWDSRRWLVDNSYRGLEPTACQFGSVLRRDDLRMHKDLSVAAVLGYVASWSAYAAYRRQHPQAPDPLAAFSEQLLAALGMGEEEAAAAAAAGEEVPVLRLEWPLFIILAKDPLPLPAAGGYASRVGECAS</sequence>
<dbReference type="SUPFAM" id="SSF53335">
    <property type="entry name" value="S-adenosyl-L-methionine-dependent methyltransferases"/>
    <property type="match status" value="1"/>
</dbReference>
<accession>A0A2P6VKY9</accession>
<dbReference type="InterPro" id="IPR051052">
    <property type="entry name" value="Diverse_substrate_MTase"/>
</dbReference>
<keyword evidence="3" id="KW-0808">Transferase</keyword>
<comment type="similarity">
    <text evidence="1">Belongs to the methyltransferase superfamily.</text>
</comment>
<reference evidence="6 7" key="1">
    <citation type="journal article" date="2018" name="Plant J.">
        <title>Genome sequences of Chlorella sorokiniana UTEX 1602 and Micractinium conductrix SAG 241.80: implications to maltose excretion by a green alga.</title>
        <authorList>
            <person name="Arriola M.B."/>
            <person name="Velmurugan N."/>
            <person name="Zhang Y."/>
            <person name="Plunkett M.H."/>
            <person name="Hondzo H."/>
            <person name="Barney B.M."/>
        </authorList>
    </citation>
    <scope>NUCLEOTIDE SEQUENCE [LARGE SCALE GENOMIC DNA]</scope>
    <source>
        <strain evidence="6 7">SAG 241.80</strain>
    </source>
</reference>
<feature type="region of interest" description="Disordered" evidence="4">
    <location>
        <begin position="119"/>
        <end position="145"/>
    </location>
</feature>
<dbReference type="PANTHER" id="PTHR44942:SF4">
    <property type="entry name" value="METHYLTRANSFERASE TYPE 11 DOMAIN-CONTAINING PROTEIN"/>
    <property type="match status" value="1"/>
</dbReference>
<dbReference type="Gene3D" id="3.40.50.150">
    <property type="entry name" value="Vaccinia Virus protein VP39"/>
    <property type="match status" value="1"/>
</dbReference>
<evidence type="ECO:0000256" key="3">
    <source>
        <dbReference type="ARBA" id="ARBA00022679"/>
    </source>
</evidence>
<feature type="region of interest" description="Disordered" evidence="4">
    <location>
        <begin position="687"/>
        <end position="734"/>
    </location>
</feature>
<dbReference type="PANTHER" id="PTHR44942">
    <property type="entry name" value="METHYLTRANSF_11 DOMAIN-CONTAINING PROTEIN"/>
    <property type="match status" value="1"/>
</dbReference>
<comment type="caution">
    <text evidence="6">The sequence shown here is derived from an EMBL/GenBank/DDBJ whole genome shotgun (WGS) entry which is preliminary data.</text>
</comment>
<dbReference type="GO" id="GO:0008757">
    <property type="term" value="F:S-adenosylmethionine-dependent methyltransferase activity"/>
    <property type="evidence" value="ECO:0007669"/>
    <property type="project" value="InterPro"/>
</dbReference>
<evidence type="ECO:0000256" key="4">
    <source>
        <dbReference type="SAM" id="MobiDB-lite"/>
    </source>
</evidence>
<gene>
    <name evidence="6" type="ORF">C2E20_2297</name>
</gene>
<feature type="region of interest" description="Disordered" evidence="4">
    <location>
        <begin position="304"/>
        <end position="362"/>
    </location>
</feature>
<feature type="compositionally biased region" description="Low complexity" evidence="4">
    <location>
        <begin position="119"/>
        <end position="128"/>
    </location>
</feature>
<organism evidence="6 7">
    <name type="scientific">Micractinium conductrix</name>
    <dbReference type="NCBI Taxonomy" id="554055"/>
    <lineage>
        <taxon>Eukaryota</taxon>
        <taxon>Viridiplantae</taxon>
        <taxon>Chlorophyta</taxon>
        <taxon>core chlorophytes</taxon>
        <taxon>Trebouxiophyceae</taxon>
        <taxon>Chlorellales</taxon>
        <taxon>Chlorellaceae</taxon>
        <taxon>Chlorella clade</taxon>
        <taxon>Micractinium</taxon>
    </lineage>
</organism>
<dbReference type="InterPro" id="IPR029063">
    <property type="entry name" value="SAM-dependent_MTases_sf"/>
</dbReference>
<dbReference type="AlphaFoldDB" id="A0A2P6VKY9"/>
<feature type="region of interest" description="Disordered" evidence="4">
    <location>
        <begin position="245"/>
        <end position="269"/>
    </location>
</feature>
<dbReference type="InterPro" id="IPR013216">
    <property type="entry name" value="Methyltransf_11"/>
</dbReference>
<dbReference type="OrthoDB" id="10027013at2759"/>